<accession>A0AAW7MAQ5</accession>
<name>A0AAW7MAQ5_9STAP</name>
<dbReference type="Proteomes" id="UP001171687">
    <property type="component" value="Unassembled WGS sequence"/>
</dbReference>
<dbReference type="AlphaFoldDB" id="A0AAW7MAQ5"/>
<keyword evidence="1" id="KW-0812">Transmembrane</keyword>
<reference evidence="2" key="1">
    <citation type="submission" date="2023-07" db="EMBL/GenBank/DDBJ databases">
        <title>Evaluation of the beneficial properties of pineapple isolates.</title>
        <authorList>
            <person name="Adefiranye O."/>
        </authorList>
    </citation>
    <scope>NUCLEOTIDE SEQUENCE</scope>
    <source>
        <strain evidence="2">PAPLE_T1</strain>
    </source>
</reference>
<feature type="transmembrane region" description="Helical" evidence="1">
    <location>
        <begin position="191"/>
        <end position="210"/>
    </location>
</feature>
<dbReference type="EMBL" id="JAUHQC010000004">
    <property type="protein sequence ID" value="MDN4532162.1"/>
    <property type="molecule type" value="Genomic_DNA"/>
</dbReference>
<proteinExistence type="predicted"/>
<evidence type="ECO:0000313" key="2">
    <source>
        <dbReference type="EMBL" id="MDN4532162.1"/>
    </source>
</evidence>
<sequence length="216" mass="25661">MYTDCSPLVKLHLKQLNKLQEFKTLLRNTTDQFRYIFRDSSYFQMPLESFKSSLQLNTRPITIKLNIQEFSSTLFSEKIIDFIKKSITLTDNIVDDAFRRLRYEYVKNTLFRTKSICQISWEPIMVWPIESQKQRYTKNDKDVFNEEGEKVENIQKLAPFLQDITIDFLLDIPIESFQDFITLMANNLLPFIPYGFRDSLLALIIFIIVFNPSTKH</sequence>
<keyword evidence="1" id="KW-0472">Membrane</keyword>
<comment type="caution">
    <text evidence="2">The sequence shown here is derived from an EMBL/GenBank/DDBJ whole genome shotgun (WGS) entry which is preliminary data.</text>
</comment>
<keyword evidence="1" id="KW-1133">Transmembrane helix</keyword>
<organism evidence="2 3">
    <name type="scientific">Staphylococcus auricularis</name>
    <dbReference type="NCBI Taxonomy" id="29379"/>
    <lineage>
        <taxon>Bacteria</taxon>
        <taxon>Bacillati</taxon>
        <taxon>Bacillota</taxon>
        <taxon>Bacilli</taxon>
        <taxon>Bacillales</taxon>
        <taxon>Staphylococcaceae</taxon>
        <taxon>Staphylococcus</taxon>
    </lineage>
</organism>
<evidence type="ECO:0000256" key="1">
    <source>
        <dbReference type="SAM" id="Phobius"/>
    </source>
</evidence>
<gene>
    <name evidence="2" type="ORF">QYH67_00980</name>
</gene>
<dbReference type="RefSeq" id="WP_150888746.1">
    <property type="nucleotide sequence ID" value="NZ_JAGSWU010000025.1"/>
</dbReference>
<evidence type="ECO:0000313" key="3">
    <source>
        <dbReference type="Proteomes" id="UP001171687"/>
    </source>
</evidence>
<protein>
    <submittedName>
        <fullName evidence="2">Uncharacterized protein</fullName>
    </submittedName>
</protein>